<name>A0ACC1NKJ4_9HYPO</name>
<reference evidence="1" key="1">
    <citation type="submission" date="2022-08" db="EMBL/GenBank/DDBJ databases">
        <title>Genome Sequence of Lecanicillium fungicola.</title>
        <authorList>
            <person name="Buettner E."/>
        </authorList>
    </citation>
    <scope>NUCLEOTIDE SEQUENCE</scope>
    <source>
        <strain evidence="1">Babe33</strain>
    </source>
</reference>
<dbReference type="Proteomes" id="UP001143910">
    <property type="component" value="Unassembled WGS sequence"/>
</dbReference>
<protein>
    <submittedName>
        <fullName evidence="1">Uncharacterized protein</fullName>
    </submittedName>
</protein>
<dbReference type="EMBL" id="JANJQO010000281">
    <property type="protein sequence ID" value="KAJ2979465.1"/>
    <property type="molecule type" value="Genomic_DNA"/>
</dbReference>
<comment type="caution">
    <text evidence="1">The sequence shown here is derived from an EMBL/GenBank/DDBJ whole genome shotgun (WGS) entry which is preliminary data.</text>
</comment>
<evidence type="ECO:0000313" key="2">
    <source>
        <dbReference type="Proteomes" id="UP001143910"/>
    </source>
</evidence>
<evidence type="ECO:0000313" key="1">
    <source>
        <dbReference type="EMBL" id="KAJ2979465.1"/>
    </source>
</evidence>
<accession>A0ACC1NKJ4</accession>
<gene>
    <name evidence="1" type="ORF">NQ176_g3240</name>
</gene>
<keyword evidence="2" id="KW-1185">Reference proteome</keyword>
<sequence>MNPAQPQEVDDESINFPPAALSRIAWTTWPDSRNDPPWKLATSTPRVVMEDLYGLVSRGSSIHENVGQHLPWQAMCDMCFSGRRTPDYYSAIKTPRLSILRAAKNAANGG</sequence>
<organism evidence="1 2">
    <name type="scientific">Zarea fungicola</name>
    <dbReference type="NCBI Taxonomy" id="93591"/>
    <lineage>
        <taxon>Eukaryota</taxon>
        <taxon>Fungi</taxon>
        <taxon>Dikarya</taxon>
        <taxon>Ascomycota</taxon>
        <taxon>Pezizomycotina</taxon>
        <taxon>Sordariomycetes</taxon>
        <taxon>Hypocreomycetidae</taxon>
        <taxon>Hypocreales</taxon>
        <taxon>Cordycipitaceae</taxon>
        <taxon>Zarea</taxon>
    </lineage>
</organism>
<proteinExistence type="predicted"/>